<dbReference type="SUPFAM" id="SSF52058">
    <property type="entry name" value="L domain-like"/>
    <property type="match status" value="1"/>
</dbReference>
<gene>
    <name evidence="2" type="ORF">DWZ95_23210</name>
</gene>
<dbReference type="PANTHER" id="PTHR45661">
    <property type="entry name" value="SURFACE ANTIGEN"/>
    <property type="match status" value="1"/>
</dbReference>
<comment type="caution">
    <text evidence="2">The sequence shown here is derived from an EMBL/GenBank/DDBJ whole genome shotgun (WGS) entry which is preliminary data.</text>
</comment>
<dbReference type="Gene3D" id="3.80.10.10">
    <property type="entry name" value="Ribonuclease Inhibitor"/>
    <property type="match status" value="3"/>
</dbReference>
<dbReference type="AlphaFoldDB" id="A0A415MUN9"/>
<dbReference type="EMBL" id="QRPE01000048">
    <property type="protein sequence ID" value="RHL85182.1"/>
    <property type="molecule type" value="Genomic_DNA"/>
</dbReference>
<sequence>MQMKKILFCAGILALAASCAENEIDSISGQKEATKGISFEGALVETPTTRGDLAYDDVSGIHNFFWYAEKDQISIWSTNTTGATNANETTAWDKTKVVKYKATQSKANGVFTAYQDDNILDFQWEPGDKDWNDPTNEQFKSQFIATYPATVTLAANDKYEFSNLPTLNDQDQLTLDGQDVTKKIMMISHTTAVKENSYDAVGEKIDLNFIRPFTAVVFRTSGIDEEYANIFGKLKSITLTAKGYDADNNGSSTDPEDIAPSYIDYGSNAHYLYNSEKPEESKLVKADGGDITDMASDINDAAQEIKLQLQSGTGLEFKDGNIAYMAINKIDRKAFKDAGVKETMLMKFSFEHIDLPKTVETDANWPSTMNNKFIGGDPTTLDINSFPYLVTNTVGARTLIVNKGAFSQIFNASKNKVKWNDGTEQEYDLNQFTNIISKVELTTEELATLKGFTAATSIKLTENATIPANTFKNLTALETINLPKATTIAKDAFDASTNLVNVIMPAYKFADETINPQILKKASLVTLNMSGVDQMSAAFPAKGLSLSDYNQLTTVTVKDGLLVGASSFNGCSALTTINGAIEFREDGAAAFKDCVALREINIKNTVIPADAFSGCSTLEKVLKDGQQVLPTSVGSQAFMNCAALKEMNLTLATTIGEEAFKGCTTLYGVADAAEDGKKIMYVGATTVPLGVFENCTALEYVHFMEATSFDNDIFKGCTGGSQLKEIKFKKAFTIASGVSSNTTFGSNTQVVKLFINPAQSVKTFNNNTLKLNATDITFLSITKE</sequence>
<dbReference type="InterPro" id="IPR032675">
    <property type="entry name" value="LRR_dom_sf"/>
</dbReference>
<accession>A0A415MUN9</accession>
<evidence type="ECO:0000313" key="2">
    <source>
        <dbReference type="EMBL" id="RHL85182.1"/>
    </source>
</evidence>
<dbReference type="Pfam" id="PF13306">
    <property type="entry name" value="LRR_5"/>
    <property type="match status" value="3"/>
</dbReference>
<reference evidence="2 3" key="1">
    <citation type="submission" date="2018-08" db="EMBL/GenBank/DDBJ databases">
        <title>A genome reference for cultivated species of the human gut microbiota.</title>
        <authorList>
            <person name="Zou Y."/>
            <person name="Xue W."/>
            <person name="Luo G."/>
        </authorList>
    </citation>
    <scope>NUCLEOTIDE SEQUENCE [LARGE SCALE GENOMIC DNA]</scope>
    <source>
        <strain evidence="2 3">AF36-16BH</strain>
    </source>
</reference>
<dbReference type="InterPro" id="IPR053139">
    <property type="entry name" value="Surface_bspA-like"/>
</dbReference>
<proteinExistence type="predicted"/>
<feature type="signal peptide" evidence="1">
    <location>
        <begin position="1"/>
        <end position="20"/>
    </location>
</feature>
<feature type="chain" id="PRO_5019514930" evidence="1">
    <location>
        <begin position="21"/>
        <end position="784"/>
    </location>
</feature>
<dbReference type="Proteomes" id="UP000285013">
    <property type="component" value="Unassembled WGS sequence"/>
</dbReference>
<dbReference type="PROSITE" id="PS51257">
    <property type="entry name" value="PROKAR_LIPOPROTEIN"/>
    <property type="match status" value="1"/>
</dbReference>
<organism evidence="2 3">
    <name type="scientific">Bacteroides intestinalis</name>
    <dbReference type="NCBI Taxonomy" id="329854"/>
    <lineage>
        <taxon>Bacteria</taxon>
        <taxon>Pseudomonadati</taxon>
        <taxon>Bacteroidota</taxon>
        <taxon>Bacteroidia</taxon>
        <taxon>Bacteroidales</taxon>
        <taxon>Bacteroidaceae</taxon>
        <taxon>Bacteroides</taxon>
    </lineage>
</organism>
<evidence type="ECO:0000313" key="3">
    <source>
        <dbReference type="Proteomes" id="UP000285013"/>
    </source>
</evidence>
<protein>
    <submittedName>
        <fullName evidence="2">Leucine-rich repeat domain-containing protein</fullName>
    </submittedName>
</protein>
<evidence type="ECO:0000256" key="1">
    <source>
        <dbReference type="SAM" id="SignalP"/>
    </source>
</evidence>
<dbReference type="PANTHER" id="PTHR45661:SF3">
    <property type="entry name" value="IG-LIKE DOMAIN-CONTAINING PROTEIN"/>
    <property type="match status" value="1"/>
</dbReference>
<name>A0A415MUN9_9BACE</name>
<dbReference type="InterPro" id="IPR026906">
    <property type="entry name" value="LRR_5"/>
</dbReference>
<keyword evidence="1" id="KW-0732">Signal</keyword>